<evidence type="ECO:0000313" key="1">
    <source>
        <dbReference type="EMBL" id="POY50513.1"/>
    </source>
</evidence>
<sequence length="55" mass="6462">MLNIVINPRKTFNAHFCLVIAYFSKTQEKRVIIIRRYVILFLLSGERLRAGKVNP</sequence>
<dbReference type="AlphaFoldDB" id="A0A855MII0"/>
<proteinExistence type="predicted"/>
<reference evidence="1" key="1">
    <citation type="submission" date="2017-12" db="EMBL/GenBank/DDBJ databases">
        <title>First report on the novel genomospecies/subspecies of Pectobacterium carotovorum in Russia.</title>
        <authorList>
            <person name="Shirshikov F.V."/>
            <person name="Miroshnikov K."/>
            <person name="Toshakov S.V."/>
            <person name="Kabanova A.P."/>
            <person name="Barannik A.P."/>
            <person name="Shneider M."/>
            <person name="Ignatov A.N."/>
            <person name="Miroshnikov K.A."/>
        </authorList>
    </citation>
    <scope>NUCLEOTIDE SEQUENCE [LARGE SCALE GENOMIC DNA]</scope>
    <source>
        <strain evidence="1">F131</strain>
    </source>
</reference>
<accession>A0A855MII0</accession>
<organism evidence="1">
    <name type="scientific">Pectobacterium versatile</name>
    <dbReference type="NCBI Taxonomy" id="2488639"/>
    <lineage>
        <taxon>Bacteria</taxon>
        <taxon>Pseudomonadati</taxon>
        <taxon>Pseudomonadota</taxon>
        <taxon>Gammaproteobacteria</taxon>
        <taxon>Enterobacterales</taxon>
        <taxon>Pectobacteriaceae</taxon>
        <taxon>Pectobacterium</taxon>
    </lineage>
</organism>
<gene>
    <name evidence="1" type="ORF">F131LOC_01732</name>
</gene>
<protein>
    <submittedName>
        <fullName evidence="1">Uncharacterized protein</fullName>
    </submittedName>
</protein>
<name>A0A855MII0_9GAMM</name>
<comment type="caution">
    <text evidence="1">The sequence shown here is derived from an EMBL/GenBank/DDBJ whole genome shotgun (WGS) entry which is preliminary data.</text>
</comment>
<dbReference type="EMBL" id="PDVW01000007">
    <property type="protein sequence ID" value="POY50513.1"/>
    <property type="molecule type" value="Genomic_DNA"/>
</dbReference>